<sequence>MTAPNDAGRATAPAEATAAGGVVAVVIVGAGFAGLGAAVRLKQAGIDDFVVLERGREVGGTWRDNTYPGAACDIPSLLYSYSFAPNPGWSRAYSGSEEILGYIRGIVERFDLEPHVRFGADVEDLAFDEKEGTWTARTAGGGSFIARSVVMAAGPLANAGLPDIPGIGDYTGRIMHSARWDHDYDAAGKRVAVIGTGASAVQIIPELVREAASVKVFQRTPGWVLPRLDYRRPDWSKRLLRRVPAAQTAARRAWYLGHEAVALGLVWDTAFTSLVERASKAYLRASVKDPWLRRQLTPDFRPGCKRMLMTSDYYPALQRDNCKLITWPIATLSPAGIRTADGIEHEVDCIVFATGFDVCKTGTPFPIRGRAGRELAAEWSRGAQAYKSVNVSGYPNLFFTFGPNSGPGHNSALVYMEAQIDYAVKGIRLILDRDLSALDVKAGSQERYNRRMQQRLRRTTWNSGCKSWYLTEDGYNATMYPGFATQYARQMARLDLADYSAD</sequence>
<dbReference type="AlphaFoldDB" id="A0A939PFY3"/>
<organism evidence="1 2">
    <name type="scientific">Actinomadura barringtoniae</name>
    <dbReference type="NCBI Taxonomy" id="1427535"/>
    <lineage>
        <taxon>Bacteria</taxon>
        <taxon>Bacillati</taxon>
        <taxon>Actinomycetota</taxon>
        <taxon>Actinomycetes</taxon>
        <taxon>Streptosporangiales</taxon>
        <taxon>Thermomonosporaceae</taxon>
        <taxon>Actinomadura</taxon>
    </lineage>
</organism>
<dbReference type="PRINTS" id="PR00411">
    <property type="entry name" value="PNDRDTASEI"/>
</dbReference>
<evidence type="ECO:0000313" key="1">
    <source>
        <dbReference type="EMBL" id="MBO2451805.1"/>
    </source>
</evidence>
<dbReference type="Pfam" id="PF13738">
    <property type="entry name" value="Pyr_redox_3"/>
    <property type="match status" value="1"/>
</dbReference>
<evidence type="ECO:0000313" key="2">
    <source>
        <dbReference type="Proteomes" id="UP000669179"/>
    </source>
</evidence>
<reference evidence="1" key="1">
    <citation type="submission" date="2021-03" db="EMBL/GenBank/DDBJ databases">
        <authorList>
            <person name="Kanchanasin P."/>
            <person name="Saeng-In P."/>
            <person name="Phongsopitanun W."/>
            <person name="Yuki M."/>
            <person name="Kudo T."/>
            <person name="Ohkuma M."/>
            <person name="Tanasupawat S."/>
        </authorList>
    </citation>
    <scope>NUCLEOTIDE SEQUENCE</scope>
    <source>
        <strain evidence="1">GKU 128</strain>
    </source>
</reference>
<dbReference type="InterPro" id="IPR036188">
    <property type="entry name" value="FAD/NAD-bd_sf"/>
</dbReference>
<dbReference type="PANTHER" id="PTHR42877">
    <property type="entry name" value="L-ORNITHINE N(5)-MONOOXYGENASE-RELATED"/>
    <property type="match status" value="1"/>
</dbReference>
<keyword evidence="2" id="KW-1185">Reference proteome</keyword>
<dbReference type="RefSeq" id="WP_208259707.1">
    <property type="nucleotide sequence ID" value="NZ_JAGEOJ010000014.1"/>
</dbReference>
<gene>
    <name evidence="1" type="ORF">J4573_32285</name>
</gene>
<name>A0A939PFY3_9ACTN</name>
<dbReference type="PRINTS" id="PR00368">
    <property type="entry name" value="FADPNR"/>
</dbReference>
<dbReference type="PANTHER" id="PTHR42877:SF4">
    <property type="entry name" value="FAD_NAD(P)-BINDING DOMAIN-CONTAINING PROTEIN-RELATED"/>
    <property type="match status" value="1"/>
</dbReference>
<proteinExistence type="predicted"/>
<dbReference type="SUPFAM" id="SSF51905">
    <property type="entry name" value="FAD/NAD(P)-binding domain"/>
    <property type="match status" value="1"/>
</dbReference>
<comment type="caution">
    <text evidence="1">The sequence shown here is derived from an EMBL/GenBank/DDBJ whole genome shotgun (WGS) entry which is preliminary data.</text>
</comment>
<protein>
    <submittedName>
        <fullName evidence="1">NAD(P)/FAD-dependent oxidoreductase</fullName>
    </submittedName>
</protein>
<dbReference type="InterPro" id="IPR051209">
    <property type="entry name" value="FAD-bind_Monooxygenase_sf"/>
</dbReference>
<accession>A0A939PFY3</accession>
<dbReference type="Proteomes" id="UP000669179">
    <property type="component" value="Unassembled WGS sequence"/>
</dbReference>
<dbReference type="Gene3D" id="3.50.50.60">
    <property type="entry name" value="FAD/NAD(P)-binding domain"/>
    <property type="match status" value="2"/>
</dbReference>
<dbReference type="EMBL" id="JAGEOJ010000014">
    <property type="protein sequence ID" value="MBO2451805.1"/>
    <property type="molecule type" value="Genomic_DNA"/>
</dbReference>